<evidence type="ECO:0000256" key="3">
    <source>
        <dbReference type="ARBA" id="ARBA00022692"/>
    </source>
</evidence>
<dbReference type="InterPro" id="IPR043128">
    <property type="entry name" value="Rev_trsase/Diguanyl_cyclase"/>
</dbReference>
<keyword evidence="3 6" id="KW-0812">Transmembrane</keyword>
<feature type="domain" description="EAL" evidence="7">
    <location>
        <begin position="575"/>
        <end position="829"/>
    </location>
</feature>
<name>A0A1I2LR08_9GAMM</name>
<evidence type="ECO:0000256" key="5">
    <source>
        <dbReference type="ARBA" id="ARBA00023136"/>
    </source>
</evidence>
<dbReference type="PROSITE" id="PS50883">
    <property type="entry name" value="EAL"/>
    <property type="match status" value="1"/>
</dbReference>
<sequence length="831" mass="94288">MTIISDQKLIRLIKVAPVLVVGIFIVLLSAIIIYNNHTKATSEIASLRSNFMDLQKAVAKSQVEQVFQDIQFEKNQTEASLKHNIKQRVNEAYAIAENIYQQHKDKSEAEVTRLITDSLRSISFNGGRGYFFIYKTNGLSVMHPLLPHMEGKSKWELQDVKGSYIVQEMGELVKTKGESFYHWWFVKPQNKTQEFEKIGFGKYFAPYDWFIGTGEYLIDVENDIKKRLLERISNIRYGDNGYVFVVDYQGNYLSHFKESLVGTNNLDRKDSNGFPVVQKIIQTAQQGGDYVEYIGSIMPSTGQPAQKISYVTGIADWNWVIGTGVYINEIENYLTQRETIVQNQNTVGLQKILLLSFFSTLLLVFVLVYISRNISRRFEKFQQHISSNIEELQRTKDQLHFVAHHDALTKLPNRLLLEERITQAIELSKGNNKKCALMFVDFDDFKKINDLYGHSVGDDLLQAVSHKFESVLQAGDSITRFGGDEFIFCFPGLKDLRAAEEKVKRIQDVFKDPFSIAGKAIHSSCSIGVTIFPNDGDDPEELISKADIVLYKSKAQQKGSFLFFNKLINQQVHKDLQLESALRLALKNNEFSVVYQPQICIQSGHINGVEALLRWHNEQLGHVSPVDFIPIAEDTGLIHEIGMFVLEQSLADISDFNHHREHPITLSVNLSPRQLNAPKFIDKLVAAAGKHTIDSQLITFEITESLLIEDLAHVSPILQTLRDNGFNLSLDDFGTGYSSLSYLSILPINEIKIDRSFVDKLLTSSETENLIRAIVAIGESYQLTIVAEGVETAEQLAKLNSFQCHIAQGYYFDRPLSLTDLNNKYLTTVCC</sequence>
<dbReference type="Pfam" id="PF00990">
    <property type="entry name" value="GGDEF"/>
    <property type="match status" value="1"/>
</dbReference>
<evidence type="ECO:0000259" key="8">
    <source>
        <dbReference type="PROSITE" id="PS50887"/>
    </source>
</evidence>
<evidence type="ECO:0000256" key="1">
    <source>
        <dbReference type="ARBA" id="ARBA00004651"/>
    </source>
</evidence>
<keyword evidence="10" id="KW-1185">Reference proteome</keyword>
<dbReference type="Gene3D" id="3.30.450.20">
    <property type="entry name" value="PAS domain"/>
    <property type="match status" value="2"/>
</dbReference>
<dbReference type="Proteomes" id="UP000198623">
    <property type="component" value="Unassembled WGS sequence"/>
</dbReference>
<dbReference type="SUPFAM" id="SSF141868">
    <property type="entry name" value="EAL domain-like"/>
    <property type="match status" value="1"/>
</dbReference>
<dbReference type="InterPro" id="IPR000160">
    <property type="entry name" value="GGDEF_dom"/>
</dbReference>
<proteinExistence type="predicted"/>
<dbReference type="InterPro" id="IPR004010">
    <property type="entry name" value="Double_Cache_2"/>
</dbReference>
<keyword evidence="2" id="KW-1003">Cell membrane</keyword>
<dbReference type="SMART" id="SM00267">
    <property type="entry name" value="GGDEF"/>
    <property type="match status" value="1"/>
</dbReference>
<dbReference type="Gene3D" id="3.20.20.450">
    <property type="entry name" value="EAL domain"/>
    <property type="match status" value="1"/>
</dbReference>
<feature type="domain" description="GGDEF" evidence="8">
    <location>
        <begin position="433"/>
        <end position="566"/>
    </location>
</feature>
<dbReference type="CDD" id="cd12912">
    <property type="entry name" value="PDC2_MCP_like"/>
    <property type="match status" value="1"/>
</dbReference>
<evidence type="ECO:0000313" key="10">
    <source>
        <dbReference type="Proteomes" id="UP000198623"/>
    </source>
</evidence>
<dbReference type="InterPro" id="IPR052155">
    <property type="entry name" value="Biofilm_reg_signaling"/>
</dbReference>
<dbReference type="SUPFAM" id="SSF55073">
    <property type="entry name" value="Nucleotide cyclase"/>
    <property type="match status" value="1"/>
</dbReference>
<dbReference type="Pfam" id="PF00563">
    <property type="entry name" value="EAL"/>
    <property type="match status" value="1"/>
</dbReference>
<comment type="subcellular location">
    <subcellularLocation>
        <location evidence="1">Cell membrane</location>
        <topology evidence="1">Multi-pass membrane protein</topology>
    </subcellularLocation>
</comment>
<evidence type="ECO:0000256" key="2">
    <source>
        <dbReference type="ARBA" id="ARBA00022475"/>
    </source>
</evidence>
<keyword evidence="5 6" id="KW-0472">Membrane</keyword>
<dbReference type="PANTHER" id="PTHR44757">
    <property type="entry name" value="DIGUANYLATE CYCLASE DGCP"/>
    <property type="match status" value="1"/>
</dbReference>
<dbReference type="EMBL" id="FOOU01000001">
    <property type="protein sequence ID" value="SFF80900.1"/>
    <property type="molecule type" value="Genomic_DNA"/>
</dbReference>
<reference evidence="10" key="1">
    <citation type="submission" date="2016-10" db="EMBL/GenBank/DDBJ databases">
        <authorList>
            <person name="Varghese N."/>
            <person name="Submissions S."/>
        </authorList>
    </citation>
    <scope>NUCLEOTIDE SEQUENCE [LARGE SCALE GENOMIC DNA]</scope>
    <source>
        <strain evidence="10">CGMCC 1.10971</strain>
    </source>
</reference>
<keyword evidence="4 6" id="KW-1133">Transmembrane helix</keyword>
<evidence type="ECO:0000256" key="4">
    <source>
        <dbReference type="ARBA" id="ARBA00022989"/>
    </source>
</evidence>
<dbReference type="SMART" id="SM00052">
    <property type="entry name" value="EAL"/>
    <property type="match status" value="1"/>
</dbReference>
<feature type="transmembrane region" description="Helical" evidence="6">
    <location>
        <begin position="12"/>
        <end position="34"/>
    </location>
</feature>
<dbReference type="GO" id="GO:0005886">
    <property type="term" value="C:plasma membrane"/>
    <property type="evidence" value="ECO:0007669"/>
    <property type="project" value="UniProtKB-SubCell"/>
</dbReference>
<dbReference type="AlphaFoldDB" id="A0A1I2LR08"/>
<dbReference type="CDD" id="cd01948">
    <property type="entry name" value="EAL"/>
    <property type="match status" value="1"/>
</dbReference>
<dbReference type="NCBIfam" id="TIGR00254">
    <property type="entry name" value="GGDEF"/>
    <property type="match status" value="1"/>
</dbReference>
<evidence type="ECO:0000259" key="7">
    <source>
        <dbReference type="PROSITE" id="PS50883"/>
    </source>
</evidence>
<organism evidence="9 10">
    <name type="scientific">Neptunomonas qingdaonensis</name>
    <dbReference type="NCBI Taxonomy" id="1045558"/>
    <lineage>
        <taxon>Bacteria</taxon>
        <taxon>Pseudomonadati</taxon>
        <taxon>Pseudomonadota</taxon>
        <taxon>Gammaproteobacteria</taxon>
        <taxon>Oceanospirillales</taxon>
        <taxon>Oceanospirillaceae</taxon>
        <taxon>Neptunomonas</taxon>
    </lineage>
</organism>
<protein>
    <submittedName>
        <fullName evidence="9">Diguanylate cyclase (GGDEF) domain-containing protein</fullName>
    </submittedName>
</protein>
<dbReference type="OrthoDB" id="8416215at2"/>
<dbReference type="CDD" id="cd01949">
    <property type="entry name" value="GGDEF"/>
    <property type="match status" value="1"/>
</dbReference>
<dbReference type="SMART" id="SM01049">
    <property type="entry name" value="Cache_2"/>
    <property type="match status" value="2"/>
</dbReference>
<dbReference type="InterPro" id="IPR033480">
    <property type="entry name" value="sCache_2"/>
</dbReference>
<feature type="transmembrane region" description="Helical" evidence="6">
    <location>
        <begin position="352"/>
        <end position="370"/>
    </location>
</feature>
<dbReference type="RefSeq" id="WP_090723133.1">
    <property type="nucleotide sequence ID" value="NZ_FOOU01000001.1"/>
</dbReference>
<evidence type="ECO:0000313" key="9">
    <source>
        <dbReference type="EMBL" id="SFF80900.1"/>
    </source>
</evidence>
<evidence type="ECO:0000256" key="6">
    <source>
        <dbReference type="SAM" id="Phobius"/>
    </source>
</evidence>
<dbReference type="InterPro" id="IPR029787">
    <property type="entry name" value="Nucleotide_cyclase"/>
</dbReference>
<gene>
    <name evidence="9" type="ORF">SAMN05216175_101154</name>
</gene>
<dbReference type="Pfam" id="PF08269">
    <property type="entry name" value="dCache_2"/>
    <property type="match status" value="1"/>
</dbReference>
<dbReference type="PROSITE" id="PS50887">
    <property type="entry name" value="GGDEF"/>
    <property type="match status" value="1"/>
</dbReference>
<dbReference type="InterPro" id="IPR001633">
    <property type="entry name" value="EAL_dom"/>
</dbReference>
<dbReference type="InterPro" id="IPR035919">
    <property type="entry name" value="EAL_sf"/>
</dbReference>
<dbReference type="Gene3D" id="3.30.70.270">
    <property type="match status" value="1"/>
</dbReference>
<accession>A0A1I2LR08</accession>
<dbReference type="PANTHER" id="PTHR44757:SF2">
    <property type="entry name" value="BIOFILM ARCHITECTURE MAINTENANCE PROTEIN MBAA"/>
    <property type="match status" value="1"/>
</dbReference>
<dbReference type="STRING" id="1045558.SAMN05216175_101154"/>